<accession>A0A336MG69</accession>
<feature type="domain" description="Peptidase S1" evidence="2">
    <location>
        <begin position="102"/>
        <end position="355"/>
    </location>
</feature>
<dbReference type="SMART" id="SM00020">
    <property type="entry name" value="Tryp_SPc"/>
    <property type="match status" value="1"/>
</dbReference>
<dbReference type="Pfam" id="PF00089">
    <property type="entry name" value="Trypsin"/>
    <property type="match status" value="2"/>
</dbReference>
<dbReference type="InterPro" id="IPR009003">
    <property type="entry name" value="Peptidase_S1_PA"/>
</dbReference>
<dbReference type="PANTHER" id="PTHR24260">
    <property type="match status" value="1"/>
</dbReference>
<dbReference type="InterPro" id="IPR001254">
    <property type="entry name" value="Trypsin_dom"/>
</dbReference>
<dbReference type="OMA" id="WINNEIF"/>
<gene>
    <name evidence="3" type="primary">CSON000674</name>
</gene>
<evidence type="ECO:0000256" key="1">
    <source>
        <dbReference type="ARBA" id="ARBA00024195"/>
    </source>
</evidence>
<evidence type="ECO:0000259" key="2">
    <source>
        <dbReference type="PROSITE" id="PS50240"/>
    </source>
</evidence>
<dbReference type="GO" id="GO:0004252">
    <property type="term" value="F:serine-type endopeptidase activity"/>
    <property type="evidence" value="ECO:0007669"/>
    <property type="project" value="InterPro"/>
</dbReference>
<proteinExistence type="inferred from homology"/>
<feature type="domain" description="Peptidase S1" evidence="2">
    <location>
        <begin position="353"/>
        <end position="637"/>
    </location>
</feature>
<dbReference type="InterPro" id="IPR051333">
    <property type="entry name" value="CLIP_Serine_Protease"/>
</dbReference>
<dbReference type="PRINTS" id="PR00722">
    <property type="entry name" value="CHYMOTRYPSIN"/>
</dbReference>
<dbReference type="VEuPathDB" id="VectorBase:CSON000674"/>
<name>A0A336MG69_CULSO</name>
<protein>
    <submittedName>
        <fullName evidence="3">CSON000674 protein</fullName>
    </submittedName>
</protein>
<organism evidence="3">
    <name type="scientific">Culicoides sonorensis</name>
    <name type="common">Biting midge</name>
    <dbReference type="NCBI Taxonomy" id="179676"/>
    <lineage>
        <taxon>Eukaryota</taxon>
        <taxon>Metazoa</taxon>
        <taxon>Ecdysozoa</taxon>
        <taxon>Arthropoda</taxon>
        <taxon>Hexapoda</taxon>
        <taxon>Insecta</taxon>
        <taxon>Pterygota</taxon>
        <taxon>Neoptera</taxon>
        <taxon>Endopterygota</taxon>
        <taxon>Diptera</taxon>
        <taxon>Nematocera</taxon>
        <taxon>Chironomoidea</taxon>
        <taxon>Ceratopogonidae</taxon>
        <taxon>Ceratopogoninae</taxon>
        <taxon>Culicoides</taxon>
        <taxon>Monoculicoides</taxon>
    </lineage>
</organism>
<dbReference type="PROSITE" id="PS00134">
    <property type="entry name" value="TRYPSIN_HIS"/>
    <property type="match status" value="1"/>
</dbReference>
<sequence>MNSSRLKKNSIVLNFNMYTSKFLFFCIFLLFFSIISCDEIESGQWQSLDDCLTKYPFTERSKSLSNTFEETPMGELTEEYSYVAVFGWSRIENITQSDNSTQIDGIELLDDKTEADENTEEVTVNYITEWRCGGFLINEDTIVSAAHCTFDSEGNEPDTVRLGGINLDRSFSGFRTKGMFFNDRHRLAQKLKIKEIIRHPELSEKNNDIAIIKLESNVEISSVLRPACLWNDHEISPQSKLEVIGFGQTEDNEKTSPILNKLVLNQIDTCLVNPSLAEGLDDRNYLCAEYMKGYSHASCKNIDGGPLAMKLHLKNQLVPFIVGLMTSDETCGPNGFHGVFTRISPYIEFIRQHIGNTTTSPLECAMKYNEYTEEDPSDLTIVRESSPFVNDAIKDIFFGNETNRKTSGVIISDRFILTSAQKLKNMTRSDTINTGHIREIEDIIFHPKFDPSVPYMNDIALIKLKNRMKYNLQVLRYSPSSRRRIFGRSIRVQRDSASKNQRYIPFCIASSDVDFVNRKLYIDGKIYPHNDEHAIKKKSFSTQTVPCSEYSKEFNFMEIDSNKFLCLKGNEYPQVPNYCNIPIGSPIFMMNSFRGKSKHRFYSRPDLIGLVAYNKDCGPILATKILPFKEWINNEIFNNATESEE</sequence>
<dbReference type="InterPro" id="IPR043504">
    <property type="entry name" value="Peptidase_S1_PA_chymotrypsin"/>
</dbReference>
<dbReference type="PROSITE" id="PS50240">
    <property type="entry name" value="TRYPSIN_DOM"/>
    <property type="match status" value="2"/>
</dbReference>
<reference evidence="3" key="1">
    <citation type="submission" date="2018-07" db="EMBL/GenBank/DDBJ databases">
        <authorList>
            <person name="Quirk P.G."/>
            <person name="Krulwich T.A."/>
        </authorList>
    </citation>
    <scope>NUCLEOTIDE SEQUENCE</scope>
</reference>
<dbReference type="PANTHER" id="PTHR24260:SF147">
    <property type="entry name" value="EG:BACR7A4.3 PROTEIN-RELATED"/>
    <property type="match status" value="1"/>
</dbReference>
<comment type="similarity">
    <text evidence="1">Belongs to the peptidase S1 family. CLIP subfamily.</text>
</comment>
<dbReference type="InterPro" id="IPR001314">
    <property type="entry name" value="Peptidase_S1A"/>
</dbReference>
<dbReference type="CDD" id="cd00190">
    <property type="entry name" value="Tryp_SPc"/>
    <property type="match status" value="1"/>
</dbReference>
<dbReference type="GO" id="GO:0006508">
    <property type="term" value="P:proteolysis"/>
    <property type="evidence" value="ECO:0007669"/>
    <property type="project" value="InterPro"/>
</dbReference>
<dbReference type="EMBL" id="UFQT01001105">
    <property type="protein sequence ID" value="SSX28940.1"/>
    <property type="molecule type" value="Genomic_DNA"/>
</dbReference>
<dbReference type="SUPFAM" id="SSF50494">
    <property type="entry name" value="Trypsin-like serine proteases"/>
    <property type="match status" value="2"/>
</dbReference>
<dbReference type="InterPro" id="IPR018114">
    <property type="entry name" value="TRYPSIN_HIS"/>
</dbReference>
<dbReference type="AlphaFoldDB" id="A0A336MG69"/>
<evidence type="ECO:0000313" key="3">
    <source>
        <dbReference type="EMBL" id="SSX28940.1"/>
    </source>
</evidence>
<dbReference type="Gene3D" id="2.40.10.10">
    <property type="entry name" value="Trypsin-like serine proteases"/>
    <property type="match status" value="3"/>
</dbReference>